<evidence type="ECO:0000256" key="5">
    <source>
        <dbReference type="PROSITE-ProRule" id="PRU01091"/>
    </source>
</evidence>
<dbReference type="InterPro" id="IPR016032">
    <property type="entry name" value="Sig_transdc_resp-reg_C-effctor"/>
</dbReference>
<dbReference type="SUPFAM" id="SSF48452">
    <property type="entry name" value="TPR-like"/>
    <property type="match status" value="1"/>
</dbReference>
<dbReference type="SUPFAM" id="SSF46894">
    <property type="entry name" value="C-terminal effector domain of the bipartite response regulators"/>
    <property type="match status" value="1"/>
</dbReference>
<evidence type="ECO:0000256" key="2">
    <source>
        <dbReference type="ARBA" id="ARBA00023015"/>
    </source>
</evidence>
<dbReference type="InterPro" id="IPR051677">
    <property type="entry name" value="AfsR-DnrI-RedD_regulator"/>
</dbReference>
<dbReference type="EMBL" id="JBHUKS010000015">
    <property type="protein sequence ID" value="MFD2469961.1"/>
    <property type="molecule type" value="Genomic_DNA"/>
</dbReference>
<evidence type="ECO:0000313" key="7">
    <source>
        <dbReference type="EMBL" id="MFD2469961.1"/>
    </source>
</evidence>
<protein>
    <submittedName>
        <fullName evidence="7">BTAD domain-containing putative transcriptional regulator</fullName>
    </submittedName>
</protein>
<evidence type="ECO:0000256" key="1">
    <source>
        <dbReference type="ARBA" id="ARBA00005820"/>
    </source>
</evidence>
<dbReference type="PROSITE" id="PS51755">
    <property type="entry name" value="OMPR_PHOB"/>
    <property type="match status" value="1"/>
</dbReference>
<dbReference type="InterPro" id="IPR036388">
    <property type="entry name" value="WH-like_DNA-bd_sf"/>
</dbReference>
<keyword evidence="3 5" id="KW-0238">DNA-binding</keyword>
<evidence type="ECO:0000256" key="3">
    <source>
        <dbReference type="ARBA" id="ARBA00023125"/>
    </source>
</evidence>
<keyword evidence="8" id="KW-1185">Reference proteome</keyword>
<comment type="similarity">
    <text evidence="1">Belongs to the AfsR/DnrI/RedD regulatory family.</text>
</comment>
<evidence type="ECO:0000256" key="4">
    <source>
        <dbReference type="ARBA" id="ARBA00023163"/>
    </source>
</evidence>
<reference evidence="8" key="1">
    <citation type="journal article" date="2019" name="Int. J. Syst. Evol. Microbiol.">
        <title>The Global Catalogue of Microorganisms (GCM) 10K type strain sequencing project: providing services to taxonomists for standard genome sequencing and annotation.</title>
        <authorList>
            <consortium name="The Broad Institute Genomics Platform"/>
            <consortium name="The Broad Institute Genome Sequencing Center for Infectious Disease"/>
            <person name="Wu L."/>
            <person name="Ma J."/>
        </authorList>
    </citation>
    <scope>NUCLEOTIDE SEQUENCE [LARGE SCALE GENOMIC DNA]</scope>
    <source>
        <strain evidence="8">CGMCC 4.7641</strain>
    </source>
</reference>
<evidence type="ECO:0000313" key="8">
    <source>
        <dbReference type="Proteomes" id="UP001597483"/>
    </source>
</evidence>
<comment type="caution">
    <text evidence="7">The sequence shown here is derived from an EMBL/GenBank/DDBJ whole genome shotgun (WGS) entry which is preliminary data.</text>
</comment>
<gene>
    <name evidence="7" type="ORF">ACFSVL_21430</name>
</gene>
<dbReference type="RefSeq" id="WP_378306777.1">
    <property type="nucleotide sequence ID" value="NZ_JBHUKS010000015.1"/>
</dbReference>
<accession>A0ABW5H9L7</accession>
<dbReference type="Pfam" id="PF00486">
    <property type="entry name" value="Trans_reg_C"/>
    <property type="match status" value="1"/>
</dbReference>
<dbReference type="InterPro" id="IPR011990">
    <property type="entry name" value="TPR-like_helical_dom_sf"/>
</dbReference>
<proteinExistence type="inferred from homology"/>
<dbReference type="SMART" id="SM00862">
    <property type="entry name" value="Trans_reg_C"/>
    <property type="match status" value="1"/>
</dbReference>
<keyword evidence="2" id="KW-0805">Transcription regulation</keyword>
<dbReference type="CDD" id="cd15831">
    <property type="entry name" value="BTAD"/>
    <property type="match status" value="1"/>
</dbReference>
<feature type="domain" description="OmpR/PhoB-type" evidence="6">
    <location>
        <begin position="1"/>
        <end position="78"/>
    </location>
</feature>
<dbReference type="Gene3D" id="1.10.10.10">
    <property type="entry name" value="Winged helix-like DNA-binding domain superfamily/Winged helix DNA-binding domain"/>
    <property type="match status" value="1"/>
</dbReference>
<dbReference type="Pfam" id="PF03704">
    <property type="entry name" value="BTAD"/>
    <property type="match status" value="1"/>
</dbReference>
<feature type="DNA-binding region" description="OmpR/PhoB-type" evidence="5">
    <location>
        <begin position="1"/>
        <end position="78"/>
    </location>
</feature>
<dbReference type="InterPro" id="IPR001867">
    <property type="entry name" value="OmpR/PhoB-type_DNA-bd"/>
</dbReference>
<dbReference type="Proteomes" id="UP001597483">
    <property type="component" value="Unassembled WGS sequence"/>
</dbReference>
<organism evidence="7 8">
    <name type="scientific">Amycolatopsis silviterrae</name>
    <dbReference type="NCBI Taxonomy" id="1656914"/>
    <lineage>
        <taxon>Bacteria</taxon>
        <taxon>Bacillati</taxon>
        <taxon>Actinomycetota</taxon>
        <taxon>Actinomycetes</taxon>
        <taxon>Pseudonocardiales</taxon>
        <taxon>Pseudonocardiaceae</taxon>
        <taxon>Amycolatopsis</taxon>
    </lineage>
</organism>
<dbReference type="PANTHER" id="PTHR35807">
    <property type="entry name" value="TRANSCRIPTIONAL REGULATOR REDD-RELATED"/>
    <property type="match status" value="1"/>
</dbReference>
<dbReference type="PANTHER" id="PTHR35807:SF1">
    <property type="entry name" value="TRANSCRIPTIONAL REGULATOR REDD"/>
    <property type="match status" value="1"/>
</dbReference>
<dbReference type="SMART" id="SM01043">
    <property type="entry name" value="BTAD"/>
    <property type="match status" value="1"/>
</dbReference>
<dbReference type="InterPro" id="IPR005158">
    <property type="entry name" value="BTAD"/>
</dbReference>
<sequence>MPSAPKARQLLALLMINANSFVSVDHCIEELWPADPPKSVMSTLQTYVLQVRRALRSIPDGNGGDLLLTRKQGYQLLVPRERFDRTIFDQLVVDAHTALACNEDYRAAELFRSALALWRGPVLADVLPGPAIAAYQLEMKEYRLGVLEQRIEADLRLGRHRGLLGELRKLADAYPMHENIHAQLMVALYRSGRQAEAVRVFHRLSEVLGDQLGLLPCPPMQRLYEAIVAADKVLEVPVRQAERGALV</sequence>
<name>A0ABW5H9L7_9PSEU</name>
<dbReference type="Gene3D" id="1.25.40.10">
    <property type="entry name" value="Tetratricopeptide repeat domain"/>
    <property type="match status" value="1"/>
</dbReference>
<evidence type="ECO:0000259" key="6">
    <source>
        <dbReference type="PROSITE" id="PS51755"/>
    </source>
</evidence>
<keyword evidence="4" id="KW-0804">Transcription</keyword>